<dbReference type="GO" id="GO:0050660">
    <property type="term" value="F:flavin adenine dinucleotide binding"/>
    <property type="evidence" value="ECO:0007669"/>
    <property type="project" value="InterPro"/>
</dbReference>
<dbReference type="Pfam" id="PF00999">
    <property type="entry name" value="Na_H_Exchanger"/>
    <property type="match status" value="1"/>
</dbReference>
<keyword evidence="11 12" id="KW-0472">Membrane</keyword>
<keyword evidence="4 12" id="KW-1003">Cell membrane</keyword>
<evidence type="ECO:0000256" key="11">
    <source>
        <dbReference type="ARBA" id="ARBA00023136"/>
    </source>
</evidence>
<keyword evidence="14" id="KW-0560">Oxidoreductase</keyword>
<dbReference type="eggNOG" id="COG3263">
    <property type="taxonomic scope" value="Bacteria"/>
</dbReference>
<dbReference type="Pfam" id="PF03471">
    <property type="entry name" value="CorC_HlyC"/>
    <property type="match status" value="1"/>
</dbReference>
<feature type="domain" description="RCK C-terminal" evidence="13">
    <location>
        <begin position="403"/>
        <end position="485"/>
    </location>
</feature>
<keyword evidence="5" id="KW-0997">Cell inner membrane</keyword>
<evidence type="ECO:0000256" key="6">
    <source>
        <dbReference type="ARBA" id="ARBA00022538"/>
    </source>
</evidence>
<evidence type="ECO:0000256" key="1">
    <source>
        <dbReference type="ARBA" id="ARBA00004651"/>
    </source>
</evidence>
<dbReference type="GO" id="GO:0005886">
    <property type="term" value="C:plasma membrane"/>
    <property type="evidence" value="ECO:0007669"/>
    <property type="project" value="UniProtKB-SubCell"/>
</dbReference>
<feature type="transmembrane region" description="Helical" evidence="12">
    <location>
        <begin position="335"/>
        <end position="358"/>
    </location>
</feature>
<evidence type="ECO:0000256" key="7">
    <source>
        <dbReference type="ARBA" id="ARBA00022692"/>
    </source>
</evidence>
<dbReference type="InterPro" id="IPR006153">
    <property type="entry name" value="Cation/H_exchanger_TM"/>
</dbReference>
<comment type="catalytic activity">
    <reaction evidence="12">
        <text>K(+)(in) + H(+)(out) = K(+)(out) + H(+)(in)</text>
        <dbReference type="Rhea" id="RHEA:29467"/>
        <dbReference type="ChEBI" id="CHEBI:15378"/>
        <dbReference type="ChEBI" id="CHEBI:29103"/>
    </reaction>
</comment>
<keyword evidence="2 12" id="KW-0813">Transport</keyword>
<feature type="transmembrane region" description="Helical" evidence="12">
    <location>
        <begin position="6"/>
        <end position="23"/>
    </location>
</feature>
<keyword evidence="15" id="KW-1185">Reference proteome</keyword>
<evidence type="ECO:0000259" key="13">
    <source>
        <dbReference type="PROSITE" id="PS51202"/>
    </source>
</evidence>
<evidence type="ECO:0000256" key="4">
    <source>
        <dbReference type="ARBA" id="ARBA00022475"/>
    </source>
</evidence>
<dbReference type="GeneID" id="78379440"/>
<dbReference type="AlphaFoldDB" id="A0A085GJL8"/>
<dbReference type="InterPro" id="IPR005170">
    <property type="entry name" value="Transptr-assoc_dom"/>
</dbReference>
<dbReference type="NCBIfam" id="NF003715">
    <property type="entry name" value="PRK05326.1-2"/>
    <property type="match status" value="1"/>
</dbReference>
<feature type="transmembrane region" description="Helical" evidence="12">
    <location>
        <begin position="273"/>
        <end position="292"/>
    </location>
</feature>
<feature type="transmembrane region" description="Helical" evidence="12">
    <location>
        <begin position="191"/>
        <end position="209"/>
    </location>
</feature>
<dbReference type="Gene3D" id="1.20.1530.20">
    <property type="match status" value="1"/>
</dbReference>
<feature type="transmembrane region" description="Helical" evidence="12">
    <location>
        <begin position="216"/>
        <end position="237"/>
    </location>
</feature>
<protein>
    <recommendedName>
        <fullName evidence="12">K(+)/H(+) antiporter NhaP2</fullName>
    </recommendedName>
    <alternativeName>
        <fullName evidence="12">Potassium/proton antiporter NhaP2</fullName>
    </alternativeName>
</protein>
<feature type="transmembrane region" description="Helical" evidence="12">
    <location>
        <begin position="243"/>
        <end position="261"/>
    </location>
</feature>
<dbReference type="NCBIfam" id="NF003716">
    <property type="entry name" value="PRK05326.1-3"/>
    <property type="match status" value="1"/>
</dbReference>
<dbReference type="Gene3D" id="3.30.465.10">
    <property type="match status" value="1"/>
</dbReference>
<dbReference type="STRING" id="910964.GEAM_1098"/>
<sequence>MDASTINTLFFVGALLVAASILLSSLSSRLGIPILVIFLAIGMLAGVDGIGGIAFDNYPAAYLVSNLALAVILLDGGMRTRASSFRVALWPALSLATVGVLITAGLTGMAAAWLFKVDLIQGLLIGAIIGSTDAAAVFSLIGGKGLNERVSATLEIESGSNDPMAVFLTITLIDMIAKGQHGLSWMFVLDVIQQFGLGIFFGLGGGWLLHKLINKISLATGLYPLLAFSGGLMVYALTVAMDGSGILAVYLCGLVLGNMPIRNRHGIMQTFDGLAWLSQIGMFLVLGLLLTPSDLLPIAAGALALSLWMILVARPLSVFVGLFPFKNFTLRERFFISWVGLRGAVPVILAVFPMMAGIPQANLYFNVAFFVVLVSLLLQGTSLGFAAKKAKVIVPPMPTPISRVGLDIDVYSNWEQFIYQLGSEKWCVGAALRDLKMPAETRIAALFRGTEMLHPTGSTRLKEGDILCVIGQEKDLPELGKLFSDSNAVVLDDRFFGDFILQADAPLDAISQLYGLNLDDSVDKSLSLGNFVINLLGGEPVIGDHIEWDGLTWTIAEMDGKDVSKVGVRIVTEKA</sequence>
<evidence type="ECO:0000313" key="14">
    <source>
        <dbReference type="EMBL" id="KFC83913.1"/>
    </source>
</evidence>
<dbReference type="GO" id="GO:0006884">
    <property type="term" value="P:cell volume homeostasis"/>
    <property type="evidence" value="ECO:0007669"/>
    <property type="project" value="InterPro"/>
</dbReference>
<dbReference type="RefSeq" id="WP_034789324.1">
    <property type="nucleotide sequence ID" value="NZ_JMPJ01000033.1"/>
</dbReference>
<evidence type="ECO:0000256" key="10">
    <source>
        <dbReference type="ARBA" id="ARBA00023065"/>
    </source>
</evidence>
<comment type="caution">
    <text evidence="14">The sequence shown here is derived from an EMBL/GenBank/DDBJ whole genome shotgun (WGS) entry which is preliminary data.</text>
</comment>
<dbReference type="NCBIfam" id="NF003714">
    <property type="entry name" value="PRK05326.1-1"/>
    <property type="match status" value="1"/>
</dbReference>
<evidence type="ECO:0000256" key="5">
    <source>
        <dbReference type="ARBA" id="ARBA00022519"/>
    </source>
</evidence>
<keyword evidence="7 12" id="KW-0812">Transmembrane</keyword>
<evidence type="ECO:0000256" key="12">
    <source>
        <dbReference type="HAMAP-Rule" id="MF_01075"/>
    </source>
</evidence>
<feature type="transmembrane region" description="Helical" evidence="12">
    <location>
        <begin position="298"/>
        <end position="323"/>
    </location>
</feature>
<keyword evidence="10 12" id="KW-0406">Ion transport</keyword>
<evidence type="ECO:0000313" key="15">
    <source>
        <dbReference type="Proteomes" id="UP000028640"/>
    </source>
</evidence>
<dbReference type="InterPro" id="IPR023729">
    <property type="entry name" value="NhaP2"/>
</dbReference>
<dbReference type="EMBL" id="JMPJ01000033">
    <property type="protein sequence ID" value="KFC83913.1"/>
    <property type="molecule type" value="Genomic_DNA"/>
</dbReference>
<accession>A0A085GJL8</accession>
<dbReference type="InterPro" id="IPR006037">
    <property type="entry name" value="RCK_C"/>
</dbReference>
<proteinExistence type="inferred from homology"/>
<evidence type="ECO:0000256" key="2">
    <source>
        <dbReference type="ARBA" id="ARBA00022448"/>
    </source>
</evidence>
<feature type="transmembrane region" description="Helical" evidence="12">
    <location>
        <begin position="60"/>
        <end position="77"/>
    </location>
</feature>
<dbReference type="HAMAP" id="MF_01075">
    <property type="entry name" value="NhaP2"/>
    <property type="match status" value="1"/>
</dbReference>
<comment type="subcellular location">
    <subcellularLocation>
        <location evidence="1 12">Cell membrane</location>
        <topology evidence="1 12">Multi-pass membrane protein</topology>
    </subcellularLocation>
</comment>
<evidence type="ECO:0000256" key="8">
    <source>
        <dbReference type="ARBA" id="ARBA00022958"/>
    </source>
</evidence>
<reference evidence="14 15" key="1">
    <citation type="submission" date="2014-05" db="EMBL/GenBank/DDBJ databases">
        <title>ATOL: Assembling a taxonomically balanced genome-scale reconstruction of the evolutionary history of the Enterobacteriaceae.</title>
        <authorList>
            <person name="Plunkett G.III."/>
            <person name="Neeno-Eckwall E.C."/>
            <person name="Glasner J.D."/>
            <person name="Perna N.T."/>
        </authorList>
    </citation>
    <scope>NUCLEOTIDE SEQUENCE [LARGE SCALE GENOMIC DNA]</scope>
    <source>
        <strain evidence="14 15">ATCC 33852</strain>
    </source>
</reference>
<dbReference type="Gene3D" id="3.30.70.1450">
    <property type="entry name" value="Regulator of K+ conductance, C-terminal domain"/>
    <property type="match status" value="1"/>
</dbReference>
<feature type="transmembrane region" description="Helical" evidence="12">
    <location>
        <begin position="30"/>
        <end position="54"/>
    </location>
</feature>
<dbReference type="Proteomes" id="UP000028640">
    <property type="component" value="Unassembled WGS sequence"/>
</dbReference>
<dbReference type="SUPFAM" id="SSF56176">
    <property type="entry name" value="FAD-binding/transporter-associated domain-like"/>
    <property type="match status" value="1"/>
</dbReference>
<dbReference type="InterPro" id="IPR016169">
    <property type="entry name" value="FAD-bd_PCMH_sub2"/>
</dbReference>
<dbReference type="PANTHER" id="PTHR32507:SF7">
    <property type="entry name" value="K(+)_H(+) ANTIPORTER NHAP2"/>
    <property type="match status" value="1"/>
</dbReference>
<keyword evidence="3 12" id="KW-0050">Antiport</keyword>
<comment type="similarity">
    <text evidence="12">Belongs to the monovalent cation:proton antiporter 1 (CPA1) transporter (TC 2.A.36) family. NhaP2 subfamily.</text>
</comment>
<feature type="transmembrane region" description="Helical" evidence="12">
    <location>
        <begin position="119"/>
        <end position="141"/>
    </location>
</feature>
<dbReference type="InterPro" id="IPR038770">
    <property type="entry name" value="Na+/solute_symporter_sf"/>
</dbReference>
<feature type="transmembrane region" description="Helical" evidence="12">
    <location>
        <begin position="364"/>
        <end position="387"/>
    </location>
</feature>
<keyword evidence="9 12" id="KW-1133">Transmembrane helix</keyword>
<dbReference type="GO" id="GO:0016491">
    <property type="term" value="F:oxidoreductase activity"/>
    <property type="evidence" value="ECO:0007669"/>
    <property type="project" value="UniProtKB-KW"/>
</dbReference>
<organism evidence="14 15">
    <name type="scientific">Ewingella americana (strain ATCC 33852 / DSM 4580 / CCUG 14506 / JCM 5911 / LMG 7869 / NCTC 12157 / CDC 1468-78)</name>
    <dbReference type="NCBI Taxonomy" id="910964"/>
    <lineage>
        <taxon>Bacteria</taxon>
        <taxon>Pseudomonadati</taxon>
        <taxon>Pseudomonadota</taxon>
        <taxon>Gammaproteobacteria</taxon>
        <taxon>Enterobacterales</taxon>
        <taxon>Yersiniaceae</taxon>
        <taxon>Ewingella</taxon>
    </lineage>
</organism>
<dbReference type="OrthoDB" id="9810759at2"/>
<feature type="transmembrane region" description="Helical" evidence="12">
    <location>
        <begin position="89"/>
        <end position="113"/>
    </location>
</feature>
<comment type="function">
    <text evidence="12">K(+)/H(+) antiporter that extrudes potassium in exchange for external protons and maintains the internal concentration of potassium under toxic levels.</text>
</comment>
<keyword evidence="8 12" id="KW-0630">Potassium</keyword>
<evidence type="ECO:0000256" key="9">
    <source>
        <dbReference type="ARBA" id="ARBA00022989"/>
    </source>
</evidence>
<keyword evidence="6 12" id="KW-0633">Potassium transport</keyword>
<evidence type="ECO:0000256" key="3">
    <source>
        <dbReference type="ARBA" id="ARBA00022449"/>
    </source>
</evidence>
<dbReference type="Pfam" id="PF02080">
    <property type="entry name" value="TrkA_C"/>
    <property type="match status" value="1"/>
</dbReference>
<dbReference type="SUPFAM" id="SSF116726">
    <property type="entry name" value="TrkA C-terminal domain-like"/>
    <property type="match status" value="1"/>
</dbReference>
<dbReference type="SMART" id="SM01091">
    <property type="entry name" value="CorC_HlyC"/>
    <property type="match status" value="1"/>
</dbReference>
<gene>
    <name evidence="14" type="primary">cvrA</name>
    <name evidence="12" type="synonym">nhaP2</name>
    <name evidence="14" type="ORF">GEAM_1098</name>
</gene>
<dbReference type="GO" id="GO:0015386">
    <property type="term" value="F:potassium:proton antiporter activity"/>
    <property type="evidence" value="ECO:0007669"/>
    <property type="project" value="UniProtKB-UniRule"/>
</dbReference>
<name>A0A085GJL8_EWIA3</name>
<dbReference type="PROSITE" id="PS51202">
    <property type="entry name" value="RCK_C"/>
    <property type="match status" value="1"/>
</dbReference>
<dbReference type="PANTHER" id="PTHR32507">
    <property type="entry name" value="NA(+)/H(+) ANTIPORTER 1"/>
    <property type="match status" value="1"/>
</dbReference>
<dbReference type="InterPro" id="IPR036318">
    <property type="entry name" value="FAD-bd_PCMH-like_sf"/>
</dbReference>
<dbReference type="InterPro" id="IPR036721">
    <property type="entry name" value="RCK_C_sf"/>
</dbReference>